<comment type="caution">
    <text evidence="2">The sequence shown here is derived from an EMBL/GenBank/DDBJ whole genome shotgun (WGS) entry which is preliminary data.</text>
</comment>
<name>A0ABP1G911_9CHLO</name>
<protein>
    <submittedName>
        <fullName evidence="2">G10191 protein</fullName>
    </submittedName>
</protein>
<evidence type="ECO:0000313" key="2">
    <source>
        <dbReference type="EMBL" id="CAL5227261.1"/>
    </source>
</evidence>
<organism evidence="2 3">
    <name type="scientific">Coccomyxa viridis</name>
    <dbReference type="NCBI Taxonomy" id="1274662"/>
    <lineage>
        <taxon>Eukaryota</taxon>
        <taxon>Viridiplantae</taxon>
        <taxon>Chlorophyta</taxon>
        <taxon>core chlorophytes</taxon>
        <taxon>Trebouxiophyceae</taxon>
        <taxon>Trebouxiophyceae incertae sedis</taxon>
        <taxon>Coccomyxaceae</taxon>
        <taxon>Coccomyxa</taxon>
    </lineage>
</organism>
<feature type="compositionally biased region" description="Polar residues" evidence="1">
    <location>
        <begin position="1"/>
        <end position="15"/>
    </location>
</feature>
<evidence type="ECO:0000313" key="3">
    <source>
        <dbReference type="Proteomes" id="UP001497392"/>
    </source>
</evidence>
<evidence type="ECO:0000256" key="1">
    <source>
        <dbReference type="SAM" id="MobiDB-lite"/>
    </source>
</evidence>
<accession>A0ABP1G911</accession>
<keyword evidence="3" id="KW-1185">Reference proteome</keyword>
<dbReference type="EMBL" id="CAXHTA020000017">
    <property type="protein sequence ID" value="CAL5227261.1"/>
    <property type="molecule type" value="Genomic_DNA"/>
</dbReference>
<gene>
    <name evidence="2" type="primary">g10191</name>
    <name evidence="2" type="ORF">VP750_LOCUS9167</name>
</gene>
<reference evidence="2 3" key="1">
    <citation type="submission" date="2024-06" db="EMBL/GenBank/DDBJ databases">
        <authorList>
            <person name="Kraege A."/>
            <person name="Thomma B."/>
        </authorList>
    </citation>
    <scope>NUCLEOTIDE SEQUENCE [LARGE SCALE GENOMIC DNA]</scope>
</reference>
<sequence length="494" mass="54239">MSLASVQVVQNQPTKSFRPRPSLARDITEHFGGQLEMCGHEGPPLQILCEAFAECSNIKDTVIPQPADCNAAMEMVKRASQVGRDEVYQLQPEFLGILDKWLGHRISLTQCRLGESGPNIIGRVGPHTVLMMKLYADRRVHAGAALLRHYQDFLASQDWTSGLLQQTCMPMLSLHVDKAILSVSGLAAIERTVLSEPLLDSLQLYLSNSTQHMRALARTMAAIRLTLDSLAAERQHAGSSLNRPQQWPGRPWPLSKGKYESWGVQKLWGNKVYLLHPPEEAAGSQSSGLSTAGPQPVTLVAKFWHPQDGHVVADLVQAAWHKQGVAPEVVDTFKVGSMCLIVMKHLALEEGWAPLLWHATGVRAAPAKVKPPPTFAPADDGDWEALKAEALRALRRGHEAQVIVPPDMMPAGGEEARTVHADARLVNTMARRGPSGWEINFVDFACSGIQGSSRYPIMMSSDVRRQFGAQSLAHLEQQHDDNLLTAELEQGRAP</sequence>
<dbReference type="Proteomes" id="UP001497392">
    <property type="component" value="Unassembled WGS sequence"/>
</dbReference>
<feature type="region of interest" description="Disordered" evidence="1">
    <location>
        <begin position="1"/>
        <end position="20"/>
    </location>
</feature>
<proteinExistence type="predicted"/>